<dbReference type="PANTHER" id="PTHR43737:SF1">
    <property type="entry name" value="DUF1501 DOMAIN-CONTAINING PROTEIN"/>
    <property type="match status" value="1"/>
</dbReference>
<dbReference type="Pfam" id="PF07394">
    <property type="entry name" value="DUF1501"/>
    <property type="match status" value="1"/>
</dbReference>
<reference evidence="1 2" key="2">
    <citation type="journal article" date="2011" name="Stand. Genomic Sci.">
        <title>Complete genome sequence of Leadbetterella byssophila type strain (4M15).</title>
        <authorList>
            <person name="Abt B."/>
            <person name="Teshima H."/>
            <person name="Lucas S."/>
            <person name="Lapidus A."/>
            <person name="Del Rio T.G."/>
            <person name="Nolan M."/>
            <person name="Tice H."/>
            <person name="Cheng J.F."/>
            <person name="Pitluck S."/>
            <person name="Liolios K."/>
            <person name="Pagani I."/>
            <person name="Ivanova N."/>
            <person name="Mavromatis K."/>
            <person name="Pati A."/>
            <person name="Tapia R."/>
            <person name="Han C."/>
            <person name="Goodwin L."/>
            <person name="Chen A."/>
            <person name="Palaniappan K."/>
            <person name="Land M."/>
            <person name="Hauser L."/>
            <person name="Chang Y.J."/>
            <person name="Jeffries C.D."/>
            <person name="Rohde M."/>
            <person name="Goker M."/>
            <person name="Tindall B.J."/>
            <person name="Detter J.C."/>
            <person name="Woyke T."/>
            <person name="Bristow J."/>
            <person name="Eisen J.A."/>
            <person name="Markowitz V."/>
            <person name="Hugenholtz P."/>
            <person name="Klenk H.P."/>
            <person name="Kyrpides N.C."/>
        </authorList>
    </citation>
    <scope>NUCLEOTIDE SEQUENCE [LARGE SCALE GENOMIC DNA]</scope>
    <source>
        <strain evidence="2">DSM 17132 / JCM 16389 / KACC 11308 / NBRC 106382 / 4M15</strain>
    </source>
</reference>
<evidence type="ECO:0000313" key="2">
    <source>
        <dbReference type="Proteomes" id="UP000007435"/>
    </source>
</evidence>
<accession>E4RT53</accession>
<name>E4RT53_LEAB4</name>
<organism evidence="1 2">
    <name type="scientific">Leadbetterella byssophila (strain DSM 17132 / JCM 16389 / KACC 11308 / NBRC 106382 / 4M15)</name>
    <dbReference type="NCBI Taxonomy" id="649349"/>
    <lineage>
        <taxon>Bacteria</taxon>
        <taxon>Pseudomonadati</taxon>
        <taxon>Bacteroidota</taxon>
        <taxon>Cytophagia</taxon>
        <taxon>Cytophagales</taxon>
        <taxon>Leadbetterellaceae</taxon>
        <taxon>Leadbetterella</taxon>
    </lineage>
</organism>
<gene>
    <name evidence="1" type="ordered locus">Lbys_2065</name>
</gene>
<dbReference type="AlphaFoldDB" id="E4RT53"/>
<proteinExistence type="predicted"/>
<dbReference type="STRING" id="649349.Lbys_2065"/>
<keyword evidence="2" id="KW-1185">Reference proteome</keyword>
<evidence type="ECO:0008006" key="3">
    <source>
        <dbReference type="Google" id="ProtNLM"/>
    </source>
</evidence>
<dbReference type="EMBL" id="CP002305">
    <property type="protein sequence ID" value="ADQ17761.1"/>
    <property type="molecule type" value="Genomic_DNA"/>
</dbReference>
<dbReference type="KEGG" id="lby:Lbys_2065"/>
<dbReference type="InterPro" id="IPR010869">
    <property type="entry name" value="DUF1501"/>
</dbReference>
<dbReference type="RefSeq" id="WP_013408807.1">
    <property type="nucleotide sequence ID" value="NC_014655.1"/>
</dbReference>
<dbReference type="Proteomes" id="UP000007435">
    <property type="component" value="Chromosome"/>
</dbReference>
<sequence length="542" mass="60443">MKRRGFIKNSTLGLGVVSSMKLDKMDLSAFQPASYVNENDNIVVVVQLFGGNDGMNTITPYEWDMYYNQFRPTLHIPQKSVTIISKEQGMAMHPSLSQGVKGGMLGLFQEGKLGVLSGLGYPNPDFSHFRSTDIWLSGIVPSSTSQPLPTGWLGRYFDTYAGADKPESPYCIQIGKTPSLMFLGETGEKSIVLESADDMYLQGQMVGGDKIDIEAEGFFKQEFDYVNNVGVEVREYSQVIKRAYDSGKNMESYTNNTLSQQLKLVARLIDGGLKTKVYFVEQTGYDTHANQGGLDGTHSKLLKELSEAISSFQSDIEKLGHDKKVVGITASEFGRRPYENGSAGTDHGTSSIMFSFGSAVRGEIIGGYFGYYPLYDGFNHTYATDFRSIYYEIVTNWFGQSHDFAERIFGQKFNYINETGFLKSTQKDPTLPKPPDPPVVIIDPETGQPSVGEKPSLERDKFMIFPNPVVQDWTYLRMNLHYQAKVTVTLVTLEGKEVAQLMTGEYRPAQHDVILQVNVPPGTYLVRIRVGKVTYGVKMVKL</sequence>
<dbReference type="NCBIfam" id="TIGR04183">
    <property type="entry name" value="Por_Secre_tail"/>
    <property type="match status" value="1"/>
</dbReference>
<reference key="1">
    <citation type="submission" date="2010-11" db="EMBL/GenBank/DDBJ databases">
        <title>The complete genome of Leadbetterella byssophila DSM 17132.</title>
        <authorList>
            <consortium name="US DOE Joint Genome Institute (JGI-PGF)"/>
            <person name="Lucas S."/>
            <person name="Copeland A."/>
            <person name="Lapidus A."/>
            <person name="Glavina del Rio T."/>
            <person name="Dalin E."/>
            <person name="Tice H."/>
            <person name="Bruce D."/>
            <person name="Goodwin L."/>
            <person name="Pitluck S."/>
            <person name="Kyrpides N."/>
            <person name="Mavromatis K."/>
            <person name="Ivanova N."/>
            <person name="Teshima H."/>
            <person name="Brettin T."/>
            <person name="Detter J.C."/>
            <person name="Han C."/>
            <person name="Tapia R."/>
            <person name="Land M."/>
            <person name="Hauser L."/>
            <person name="Markowitz V."/>
            <person name="Cheng J.-F."/>
            <person name="Hugenholtz P."/>
            <person name="Woyke T."/>
            <person name="Wu D."/>
            <person name="Tindall B."/>
            <person name="Pomrenke H.G."/>
            <person name="Brambilla E."/>
            <person name="Klenk H.-P."/>
            <person name="Eisen J.A."/>
        </authorList>
    </citation>
    <scope>NUCLEOTIDE SEQUENCE [LARGE SCALE GENOMIC DNA]</scope>
    <source>
        <strain>DSM 17132</strain>
    </source>
</reference>
<dbReference type="InterPro" id="IPR026444">
    <property type="entry name" value="Secre_tail"/>
</dbReference>
<dbReference type="OrthoDB" id="9779968at2"/>
<dbReference type="HOGENOM" id="CLU_032896_2_0_10"/>
<dbReference type="PANTHER" id="PTHR43737">
    <property type="entry name" value="BLL7424 PROTEIN"/>
    <property type="match status" value="1"/>
</dbReference>
<dbReference type="eggNOG" id="COG4102">
    <property type="taxonomic scope" value="Bacteria"/>
</dbReference>
<protein>
    <recommendedName>
        <fullName evidence="3">Secretion system C-terminal sorting domain-containing protein</fullName>
    </recommendedName>
</protein>
<evidence type="ECO:0000313" key="1">
    <source>
        <dbReference type="EMBL" id="ADQ17761.1"/>
    </source>
</evidence>